<protein>
    <submittedName>
        <fullName evidence="4">Kinase-like domain-containing protein</fullName>
    </submittedName>
</protein>
<dbReference type="InterPro" id="IPR017441">
    <property type="entry name" value="Protein_kinase_ATP_BS"/>
</dbReference>
<dbReference type="Gene3D" id="1.10.510.10">
    <property type="entry name" value="Transferase(Phosphotransferase) domain 1"/>
    <property type="match status" value="1"/>
</dbReference>
<dbReference type="PANTHER" id="PTHR44305:SF24">
    <property type="entry name" value="TYROSINE-PROTEIN KINASE C03B1.5-RELATED"/>
    <property type="match status" value="1"/>
</dbReference>
<evidence type="ECO:0000256" key="2">
    <source>
        <dbReference type="SAM" id="MobiDB-lite"/>
    </source>
</evidence>
<reference evidence="5" key="1">
    <citation type="journal article" date="2023" name="Mol. Phylogenet. Evol.">
        <title>Genome-scale phylogeny and comparative genomics of the fungal order Sordariales.</title>
        <authorList>
            <person name="Hensen N."/>
            <person name="Bonometti L."/>
            <person name="Westerberg I."/>
            <person name="Brannstrom I.O."/>
            <person name="Guillou S."/>
            <person name="Cros-Aarteil S."/>
            <person name="Calhoun S."/>
            <person name="Haridas S."/>
            <person name="Kuo A."/>
            <person name="Mondo S."/>
            <person name="Pangilinan J."/>
            <person name="Riley R."/>
            <person name="LaButti K."/>
            <person name="Andreopoulos B."/>
            <person name="Lipzen A."/>
            <person name="Chen C."/>
            <person name="Yan M."/>
            <person name="Daum C."/>
            <person name="Ng V."/>
            <person name="Clum A."/>
            <person name="Steindorff A."/>
            <person name="Ohm R.A."/>
            <person name="Martin F."/>
            <person name="Silar P."/>
            <person name="Natvig D.O."/>
            <person name="Lalanne C."/>
            <person name="Gautier V."/>
            <person name="Ament-Velasquez S.L."/>
            <person name="Kruys A."/>
            <person name="Hutchinson M.I."/>
            <person name="Powell A.J."/>
            <person name="Barry K."/>
            <person name="Miller A.N."/>
            <person name="Grigoriev I.V."/>
            <person name="Debuchy R."/>
            <person name="Gladieux P."/>
            <person name="Hiltunen Thoren M."/>
            <person name="Johannesson H."/>
        </authorList>
    </citation>
    <scope>NUCLEOTIDE SEQUENCE [LARGE SCALE GENOMIC DNA]</scope>
    <source>
        <strain evidence="5">CBS 284.82</strain>
    </source>
</reference>
<keyword evidence="1" id="KW-0067">ATP-binding</keyword>
<dbReference type="SUPFAM" id="SSF56112">
    <property type="entry name" value="Protein kinase-like (PK-like)"/>
    <property type="match status" value="1"/>
</dbReference>
<gene>
    <name evidence="4" type="ORF">C8A01DRAFT_43268</name>
</gene>
<feature type="domain" description="Protein kinase" evidence="3">
    <location>
        <begin position="113"/>
        <end position="486"/>
    </location>
</feature>
<dbReference type="InterPro" id="IPR000719">
    <property type="entry name" value="Prot_kinase_dom"/>
</dbReference>
<evidence type="ECO:0000313" key="4">
    <source>
        <dbReference type="EMBL" id="KAK4043908.1"/>
    </source>
</evidence>
<dbReference type="InterPro" id="IPR011009">
    <property type="entry name" value="Kinase-like_dom_sf"/>
</dbReference>
<keyword evidence="4" id="KW-0808">Transferase</keyword>
<organism evidence="4 5">
    <name type="scientific">Parachaetomium inaequale</name>
    <dbReference type="NCBI Taxonomy" id="2588326"/>
    <lineage>
        <taxon>Eukaryota</taxon>
        <taxon>Fungi</taxon>
        <taxon>Dikarya</taxon>
        <taxon>Ascomycota</taxon>
        <taxon>Pezizomycotina</taxon>
        <taxon>Sordariomycetes</taxon>
        <taxon>Sordariomycetidae</taxon>
        <taxon>Sordariales</taxon>
        <taxon>Chaetomiaceae</taxon>
        <taxon>Parachaetomium</taxon>
    </lineage>
</organism>
<dbReference type="PROSITE" id="PS00107">
    <property type="entry name" value="PROTEIN_KINASE_ATP"/>
    <property type="match status" value="1"/>
</dbReference>
<keyword evidence="5" id="KW-1185">Reference proteome</keyword>
<dbReference type="AlphaFoldDB" id="A0AAN6PMQ5"/>
<dbReference type="SMART" id="SM00220">
    <property type="entry name" value="S_TKc"/>
    <property type="match status" value="1"/>
</dbReference>
<comment type="caution">
    <text evidence="4">The sequence shown here is derived from an EMBL/GenBank/DDBJ whole genome shotgun (WGS) entry which is preliminary data.</text>
</comment>
<proteinExistence type="predicted"/>
<dbReference type="PANTHER" id="PTHR44305">
    <property type="entry name" value="SI:DKEY-192D15.2-RELATED"/>
    <property type="match status" value="1"/>
</dbReference>
<evidence type="ECO:0000313" key="5">
    <source>
        <dbReference type="Proteomes" id="UP001303115"/>
    </source>
</evidence>
<dbReference type="PROSITE" id="PS50011">
    <property type="entry name" value="PROTEIN_KINASE_DOM"/>
    <property type="match status" value="1"/>
</dbReference>
<keyword evidence="4" id="KW-0418">Kinase</keyword>
<dbReference type="InterPro" id="IPR053083">
    <property type="entry name" value="TF_kinase-domain_protein"/>
</dbReference>
<dbReference type="EMBL" id="MU854323">
    <property type="protein sequence ID" value="KAK4043908.1"/>
    <property type="molecule type" value="Genomic_DNA"/>
</dbReference>
<dbReference type="Proteomes" id="UP001303115">
    <property type="component" value="Unassembled WGS sequence"/>
</dbReference>
<feature type="region of interest" description="Disordered" evidence="2">
    <location>
        <begin position="66"/>
        <end position="90"/>
    </location>
</feature>
<sequence>MAAPNAAQAAANQAAADQEFRLLQQMITYNFMKVRGEGRDLTQDEEDGDRYKTLLIPKGGRLRGRFQGLRPRRGRPEIGRVGGDPEAIGHPLNERKARRARRWLSWKLTGYGLHLVRTLGWGGNGIASLFRTRPTTSPRRPRQTFVAKCFIKSGPAHTNLLRRERNWHARYQGALHVVQLKEFQPPPPVPGLPPPGLPADVLFLEYLPRGSLHRLLCFVEAVNDEFPNRVVWLIFQCLIKACIALEYPPSQDNAVLRDTRGTVMGHASERVPPDRQAQYDAAVANNTWMDEGQAPGGAGLVHFDIDPQNILLGGLFRGPPHDQHNLFPVMKLGDFGSAKVVDGASLGDRRWMWKHRRVSKISFYTPEQFTEEWDWVDQCPNQEVPPVKVAGKYSWKTNLYQLALCMICIITEHYPPLPSFPGKIEIIDPKDGVRKKVWSYGAYLLDRNKYKGVDRRLRQLVAQCLCDEPAHRPHLQALLDEVTDYIDNNQWGEHDSDAAVRHWVQRNAYAPPPPAQRHWIDT</sequence>
<dbReference type="GO" id="GO:0005524">
    <property type="term" value="F:ATP binding"/>
    <property type="evidence" value="ECO:0007669"/>
    <property type="project" value="UniProtKB-UniRule"/>
</dbReference>
<keyword evidence="1" id="KW-0547">Nucleotide-binding</keyword>
<evidence type="ECO:0000259" key="3">
    <source>
        <dbReference type="PROSITE" id="PS50011"/>
    </source>
</evidence>
<name>A0AAN6PMQ5_9PEZI</name>
<accession>A0AAN6PMQ5</accession>
<feature type="binding site" evidence="1">
    <location>
        <position position="148"/>
    </location>
    <ligand>
        <name>ATP</name>
        <dbReference type="ChEBI" id="CHEBI:30616"/>
    </ligand>
</feature>
<dbReference type="GO" id="GO:0004672">
    <property type="term" value="F:protein kinase activity"/>
    <property type="evidence" value="ECO:0007669"/>
    <property type="project" value="InterPro"/>
</dbReference>
<evidence type="ECO:0000256" key="1">
    <source>
        <dbReference type="PROSITE-ProRule" id="PRU10141"/>
    </source>
</evidence>